<reference evidence="2 3" key="1">
    <citation type="submission" date="2014-01" db="EMBL/GenBank/DDBJ databases">
        <title>Actinotalea ferrariae CF5-4.</title>
        <authorList>
            <person name="Chen F."/>
            <person name="Li Y."/>
            <person name="Wang G."/>
        </authorList>
    </citation>
    <scope>NUCLEOTIDE SEQUENCE [LARGE SCALE GENOMIC DNA]</scope>
    <source>
        <strain evidence="2 3">CF5-4</strain>
    </source>
</reference>
<protein>
    <submittedName>
        <fullName evidence="2">Uncharacterized protein</fullName>
    </submittedName>
</protein>
<feature type="region of interest" description="Disordered" evidence="1">
    <location>
        <begin position="140"/>
        <end position="170"/>
    </location>
</feature>
<accession>A0A021VTX2</accession>
<proteinExistence type="predicted"/>
<dbReference type="OrthoDB" id="4833113at2"/>
<sequence length="207" mass="22512">MSTATADFAHTRHAETNRQRKANALAAAAANLGLQPYELKVIGSTAVEAEQRRRVRRTAGLDRDPSVETWMLALGYLEARAAGLPGARQCTACGAFVLQVVTEHDQRLLIDPYPHATGTVWPVAAPAGRRSGKSARVLAGHDERPDDQPLYRQHTASCPAAPPRPRSRSRAALCGECGLPLDQVLAERDPTYTTHPKCDPREEVRPP</sequence>
<dbReference type="RefSeq" id="WP_034222681.1">
    <property type="nucleotide sequence ID" value="NZ_AXCW01000022.1"/>
</dbReference>
<gene>
    <name evidence="2" type="ORF">N866_07100</name>
</gene>
<dbReference type="AlphaFoldDB" id="A0A021VTX2"/>
<comment type="caution">
    <text evidence="2">The sequence shown here is derived from an EMBL/GenBank/DDBJ whole genome shotgun (WGS) entry which is preliminary data.</text>
</comment>
<dbReference type="Proteomes" id="UP000019753">
    <property type="component" value="Unassembled WGS sequence"/>
</dbReference>
<feature type="compositionally biased region" description="Basic and acidic residues" evidence="1">
    <location>
        <begin position="140"/>
        <end position="149"/>
    </location>
</feature>
<dbReference type="EMBL" id="AXCW01000022">
    <property type="protein sequence ID" value="EYR64644.1"/>
    <property type="molecule type" value="Genomic_DNA"/>
</dbReference>
<name>A0A021VTX2_9CELL</name>
<keyword evidence="3" id="KW-1185">Reference proteome</keyword>
<evidence type="ECO:0000313" key="3">
    <source>
        <dbReference type="Proteomes" id="UP000019753"/>
    </source>
</evidence>
<organism evidence="2 3">
    <name type="scientific">Actinotalea ferrariae CF5-4</name>
    <dbReference type="NCBI Taxonomy" id="948458"/>
    <lineage>
        <taxon>Bacteria</taxon>
        <taxon>Bacillati</taxon>
        <taxon>Actinomycetota</taxon>
        <taxon>Actinomycetes</taxon>
        <taxon>Micrococcales</taxon>
        <taxon>Cellulomonadaceae</taxon>
        <taxon>Actinotalea</taxon>
    </lineage>
</organism>
<evidence type="ECO:0000313" key="2">
    <source>
        <dbReference type="EMBL" id="EYR64644.1"/>
    </source>
</evidence>
<feature type="region of interest" description="Disordered" evidence="1">
    <location>
        <begin position="185"/>
        <end position="207"/>
    </location>
</feature>
<evidence type="ECO:0000256" key="1">
    <source>
        <dbReference type="SAM" id="MobiDB-lite"/>
    </source>
</evidence>